<evidence type="ECO:0000256" key="6">
    <source>
        <dbReference type="ARBA" id="ARBA00023136"/>
    </source>
</evidence>
<proteinExistence type="inferred from homology"/>
<feature type="transmembrane region" description="Helical" evidence="7">
    <location>
        <begin position="201"/>
        <end position="219"/>
    </location>
</feature>
<feature type="transmembrane region" description="Helical" evidence="7">
    <location>
        <begin position="307"/>
        <end position="329"/>
    </location>
</feature>
<evidence type="ECO:0000256" key="1">
    <source>
        <dbReference type="ARBA" id="ARBA00004651"/>
    </source>
</evidence>
<name>A0A839UVV3_9PROT</name>
<sequence length="340" mass="37717">MLHATHLLPIIWGCIAAFTVLAYIVLDGFDLGLGILFAVENHRGDRDVMVNTIAPVWDGNETWLVLGGAALYGVFPVAYGTILPALYPPIIAMVLALIFRGVAFEYRPRAQSVQTRKAWDFAFFAGSLTASFMQGVILGALIQGIHTVDGEYAGGWFDWLSGFSIFCGIAVVIGYSLLGACYLVWRTQGDLQARARRHAKILAAITLGLIVVVSLWTPTLQLHYLRHWNTWPRIVFVAPVPILVAVLAWRFARTIDDEAHHVTPLLCALGWFFLCFTGLGISLWPWIVPPSIDIWQASSPPQSQWFLLAGAIVLIPMVSAYSAYSYWVFRGKVGTETHYH</sequence>
<evidence type="ECO:0000256" key="7">
    <source>
        <dbReference type="SAM" id="Phobius"/>
    </source>
</evidence>
<keyword evidence="8" id="KW-0560">Oxidoreductase</keyword>
<accession>A0A839UVV3</accession>
<dbReference type="PIRSF" id="PIRSF000267">
    <property type="entry name" value="Cyt_oxidse_sub2"/>
    <property type="match status" value="1"/>
</dbReference>
<evidence type="ECO:0000256" key="4">
    <source>
        <dbReference type="ARBA" id="ARBA00022692"/>
    </source>
</evidence>
<reference evidence="9 11" key="1">
    <citation type="submission" date="2020-06" db="EMBL/GenBank/DDBJ databases">
        <title>Description of novel acetic acid bacteria.</title>
        <authorList>
            <person name="Sombolestani A."/>
        </authorList>
    </citation>
    <scope>NUCLEOTIDE SEQUENCE [LARGE SCALE GENOMIC DNA]</scope>
    <source>
        <strain evidence="9 11">LMG 26838</strain>
    </source>
</reference>
<dbReference type="RefSeq" id="WP_176622195.1">
    <property type="nucleotide sequence ID" value="NZ_JABXXQ010000040.1"/>
</dbReference>
<reference evidence="8 10" key="2">
    <citation type="submission" date="2020-08" db="EMBL/GenBank/DDBJ databases">
        <title>Genomic Encyclopedia of Type Strains, Phase III (KMG-III): the genomes of soil and plant-associated and newly described type strains.</title>
        <authorList>
            <person name="Whitman W."/>
        </authorList>
    </citation>
    <scope>NUCLEOTIDE SEQUENCE [LARGE SCALE GENOMIC DNA]</scope>
    <source>
        <strain evidence="8 10">CECT 8088</strain>
    </source>
</reference>
<evidence type="ECO:0000313" key="10">
    <source>
        <dbReference type="Proteomes" id="UP000557688"/>
    </source>
</evidence>
<keyword evidence="5 7" id="KW-1133">Transmembrane helix</keyword>
<dbReference type="PANTHER" id="PTHR43141:SF4">
    <property type="entry name" value="CYTOCHROME BD2 SUBUNIT II"/>
    <property type="match status" value="1"/>
</dbReference>
<dbReference type="PANTHER" id="PTHR43141">
    <property type="entry name" value="CYTOCHROME BD2 SUBUNIT II"/>
    <property type="match status" value="1"/>
</dbReference>
<keyword evidence="6 7" id="KW-0472">Membrane</keyword>
<comment type="similarity">
    <text evidence="2">Belongs to the cytochrome ubiquinol oxidase subunit 2 family.</text>
</comment>
<dbReference type="EC" id="1.10.3.-" evidence="8"/>
<feature type="transmembrane region" description="Helical" evidence="7">
    <location>
        <begin position="7"/>
        <end position="26"/>
    </location>
</feature>
<dbReference type="Proteomes" id="UP000565205">
    <property type="component" value="Unassembled WGS sequence"/>
</dbReference>
<feature type="transmembrane region" description="Helical" evidence="7">
    <location>
        <begin position="162"/>
        <end position="185"/>
    </location>
</feature>
<comment type="caution">
    <text evidence="8">The sequence shown here is derived from an EMBL/GenBank/DDBJ whole genome shotgun (WGS) entry which is preliminary data.</text>
</comment>
<dbReference type="GO" id="GO:0019646">
    <property type="term" value="P:aerobic electron transport chain"/>
    <property type="evidence" value="ECO:0007669"/>
    <property type="project" value="TreeGrafter"/>
</dbReference>
<dbReference type="GO" id="GO:0016682">
    <property type="term" value="F:oxidoreductase activity, acting on diphenols and related substances as donors, oxygen as acceptor"/>
    <property type="evidence" value="ECO:0007669"/>
    <property type="project" value="TreeGrafter"/>
</dbReference>
<feature type="transmembrane region" description="Helical" evidence="7">
    <location>
        <begin position="231"/>
        <end position="252"/>
    </location>
</feature>
<dbReference type="Pfam" id="PF02322">
    <property type="entry name" value="Cyt_bd_oxida_II"/>
    <property type="match status" value="1"/>
</dbReference>
<dbReference type="NCBIfam" id="TIGR00203">
    <property type="entry name" value="cydB"/>
    <property type="match status" value="1"/>
</dbReference>
<dbReference type="AlphaFoldDB" id="A0A839UVV3"/>
<dbReference type="GO" id="GO:0070069">
    <property type="term" value="C:cytochrome complex"/>
    <property type="evidence" value="ECO:0007669"/>
    <property type="project" value="TreeGrafter"/>
</dbReference>
<evidence type="ECO:0000256" key="5">
    <source>
        <dbReference type="ARBA" id="ARBA00022989"/>
    </source>
</evidence>
<protein>
    <submittedName>
        <fullName evidence="8">Cytochrome d ubiquinol oxidase subunit II</fullName>
        <ecNumber evidence="8">1.10.3.-</ecNumber>
    </submittedName>
</protein>
<keyword evidence="3" id="KW-1003">Cell membrane</keyword>
<feature type="transmembrane region" description="Helical" evidence="7">
    <location>
        <begin position="118"/>
        <end position="142"/>
    </location>
</feature>
<comment type="subcellular location">
    <subcellularLocation>
        <location evidence="1">Cell membrane</location>
        <topology evidence="1">Multi-pass membrane protein</topology>
    </subcellularLocation>
</comment>
<evidence type="ECO:0000313" key="8">
    <source>
        <dbReference type="EMBL" id="MBB3173926.1"/>
    </source>
</evidence>
<evidence type="ECO:0000313" key="9">
    <source>
        <dbReference type="EMBL" id="NVN29479.1"/>
    </source>
</evidence>
<dbReference type="GO" id="GO:0009055">
    <property type="term" value="F:electron transfer activity"/>
    <property type="evidence" value="ECO:0007669"/>
    <property type="project" value="TreeGrafter"/>
</dbReference>
<organism evidence="8 10">
    <name type="scientific">Endobacter medicaginis</name>
    <dbReference type="NCBI Taxonomy" id="1181271"/>
    <lineage>
        <taxon>Bacteria</taxon>
        <taxon>Pseudomonadati</taxon>
        <taxon>Pseudomonadota</taxon>
        <taxon>Alphaproteobacteria</taxon>
        <taxon>Acetobacterales</taxon>
        <taxon>Acetobacteraceae</taxon>
        <taxon>Endobacter</taxon>
    </lineage>
</organism>
<gene>
    <name evidence="9" type="primary">cydB</name>
    <name evidence="8" type="ORF">FHR90_001758</name>
    <name evidence="9" type="ORF">HUK83_03900</name>
</gene>
<dbReference type="Proteomes" id="UP000557688">
    <property type="component" value="Unassembled WGS sequence"/>
</dbReference>
<evidence type="ECO:0000256" key="2">
    <source>
        <dbReference type="ARBA" id="ARBA00007543"/>
    </source>
</evidence>
<feature type="transmembrane region" description="Helical" evidence="7">
    <location>
        <begin position="86"/>
        <end position="106"/>
    </location>
</feature>
<dbReference type="InterPro" id="IPR003317">
    <property type="entry name" value="Cyt-d_oxidase_su2"/>
</dbReference>
<feature type="transmembrane region" description="Helical" evidence="7">
    <location>
        <begin position="264"/>
        <end position="287"/>
    </location>
</feature>
<evidence type="ECO:0000256" key="3">
    <source>
        <dbReference type="ARBA" id="ARBA00022475"/>
    </source>
</evidence>
<keyword evidence="10" id="KW-1185">Reference proteome</keyword>
<dbReference type="EMBL" id="JACHXV010000005">
    <property type="protein sequence ID" value="MBB3173926.1"/>
    <property type="molecule type" value="Genomic_DNA"/>
</dbReference>
<dbReference type="EMBL" id="JABXXQ010000040">
    <property type="protein sequence ID" value="NVN29479.1"/>
    <property type="molecule type" value="Genomic_DNA"/>
</dbReference>
<evidence type="ECO:0000313" key="11">
    <source>
        <dbReference type="Proteomes" id="UP000565205"/>
    </source>
</evidence>
<keyword evidence="4 7" id="KW-0812">Transmembrane</keyword>
<dbReference type="GO" id="GO:0005886">
    <property type="term" value="C:plasma membrane"/>
    <property type="evidence" value="ECO:0007669"/>
    <property type="project" value="UniProtKB-SubCell"/>
</dbReference>